<keyword evidence="4" id="KW-1185">Reference proteome</keyword>
<evidence type="ECO:0000313" key="4">
    <source>
        <dbReference type="Proteomes" id="UP000054560"/>
    </source>
</evidence>
<dbReference type="RefSeq" id="XP_014144506.1">
    <property type="nucleotide sequence ID" value="XM_014289031.1"/>
</dbReference>
<name>A0A0L0F1X2_9EUKA</name>
<evidence type="ECO:0000313" key="3">
    <source>
        <dbReference type="EMBL" id="KNC70604.1"/>
    </source>
</evidence>
<reference evidence="3 4" key="1">
    <citation type="submission" date="2011-02" db="EMBL/GenBank/DDBJ databases">
        <title>The Genome Sequence of Sphaeroforma arctica JP610.</title>
        <authorList>
            <consortium name="The Broad Institute Genome Sequencing Platform"/>
            <person name="Russ C."/>
            <person name="Cuomo C."/>
            <person name="Young S.K."/>
            <person name="Zeng Q."/>
            <person name="Gargeya S."/>
            <person name="Alvarado L."/>
            <person name="Berlin A."/>
            <person name="Chapman S.B."/>
            <person name="Chen Z."/>
            <person name="Freedman E."/>
            <person name="Gellesch M."/>
            <person name="Goldberg J."/>
            <person name="Griggs A."/>
            <person name="Gujja S."/>
            <person name="Heilman E."/>
            <person name="Heiman D."/>
            <person name="Howarth C."/>
            <person name="Mehta T."/>
            <person name="Neiman D."/>
            <person name="Pearson M."/>
            <person name="Roberts A."/>
            <person name="Saif S."/>
            <person name="Shea T."/>
            <person name="Shenoy N."/>
            <person name="Sisk P."/>
            <person name="Stolte C."/>
            <person name="Sykes S."/>
            <person name="White J."/>
            <person name="Yandava C."/>
            <person name="Burger G."/>
            <person name="Gray M.W."/>
            <person name="Holland P.W.H."/>
            <person name="King N."/>
            <person name="Lang F.B.F."/>
            <person name="Roger A.J."/>
            <person name="Ruiz-Trillo I."/>
            <person name="Haas B."/>
            <person name="Nusbaum C."/>
            <person name="Birren B."/>
        </authorList>
    </citation>
    <scope>NUCLEOTIDE SEQUENCE [LARGE SCALE GENOMIC DNA]</scope>
    <source>
        <strain evidence="3 4">JP610</strain>
    </source>
</reference>
<proteinExistence type="predicted"/>
<feature type="region of interest" description="Disordered" evidence="1">
    <location>
        <begin position="38"/>
        <end position="78"/>
    </location>
</feature>
<gene>
    <name evidence="3" type="ORF">SARC_16866</name>
</gene>
<organism evidence="3 4">
    <name type="scientific">Sphaeroforma arctica JP610</name>
    <dbReference type="NCBI Taxonomy" id="667725"/>
    <lineage>
        <taxon>Eukaryota</taxon>
        <taxon>Ichthyosporea</taxon>
        <taxon>Ichthyophonida</taxon>
        <taxon>Sphaeroforma</taxon>
    </lineage>
</organism>
<feature type="chain" id="PRO_5005538500" evidence="2">
    <location>
        <begin position="27"/>
        <end position="78"/>
    </location>
</feature>
<dbReference type="AlphaFoldDB" id="A0A0L0F1X2"/>
<feature type="non-terminal residue" evidence="3">
    <location>
        <position position="78"/>
    </location>
</feature>
<accession>A0A0L0F1X2</accession>
<protein>
    <submittedName>
        <fullName evidence="3">Uncharacterized protein</fullName>
    </submittedName>
</protein>
<evidence type="ECO:0000256" key="1">
    <source>
        <dbReference type="SAM" id="MobiDB-lite"/>
    </source>
</evidence>
<dbReference type="EMBL" id="KQ250695">
    <property type="protein sequence ID" value="KNC70604.1"/>
    <property type="molecule type" value="Genomic_DNA"/>
</dbReference>
<keyword evidence="2" id="KW-0732">Signal</keyword>
<feature type="signal peptide" evidence="2">
    <location>
        <begin position="1"/>
        <end position="26"/>
    </location>
</feature>
<evidence type="ECO:0000256" key="2">
    <source>
        <dbReference type="SAM" id="SignalP"/>
    </source>
</evidence>
<dbReference type="GeneID" id="25917370"/>
<sequence length="78" mass="8521">MGALPFSARAMRRALIALALIALCISYSKMHEKSDAIHMNSKRSTLTERENRSTGGREIAGRKENVSDTTTPMILGDA</sequence>
<dbReference type="Proteomes" id="UP000054560">
    <property type="component" value="Unassembled WGS sequence"/>
</dbReference>